<proteinExistence type="predicted"/>
<feature type="compositionally biased region" description="Gly residues" evidence="1">
    <location>
        <begin position="231"/>
        <end position="240"/>
    </location>
</feature>
<feature type="chain" id="PRO_5033055178" description="Lipoprotein" evidence="2">
    <location>
        <begin position="22"/>
        <end position="278"/>
    </location>
</feature>
<evidence type="ECO:0008006" key="5">
    <source>
        <dbReference type="Google" id="ProtNLM"/>
    </source>
</evidence>
<organism evidence="3 4">
    <name type="scientific">Longimicrobium terrae</name>
    <dbReference type="NCBI Taxonomy" id="1639882"/>
    <lineage>
        <taxon>Bacteria</taxon>
        <taxon>Pseudomonadati</taxon>
        <taxon>Gemmatimonadota</taxon>
        <taxon>Longimicrobiia</taxon>
        <taxon>Longimicrobiales</taxon>
        <taxon>Longimicrobiaceae</taxon>
        <taxon>Longimicrobium</taxon>
    </lineage>
</organism>
<keyword evidence="2" id="KW-0732">Signal</keyword>
<dbReference type="PROSITE" id="PS51257">
    <property type="entry name" value="PROKAR_LIPOPROTEIN"/>
    <property type="match status" value="1"/>
</dbReference>
<dbReference type="AlphaFoldDB" id="A0A841H1K0"/>
<protein>
    <recommendedName>
        <fullName evidence="5">Lipoprotein</fullName>
    </recommendedName>
</protein>
<keyword evidence="4" id="KW-1185">Reference proteome</keyword>
<gene>
    <name evidence="3" type="ORF">HNQ61_003540</name>
</gene>
<evidence type="ECO:0000256" key="1">
    <source>
        <dbReference type="SAM" id="MobiDB-lite"/>
    </source>
</evidence>
<feature type="region of interest" description="Disordered" evidence="1">
    <location>
        <begin position="213"/>
        <end position="241"/>
    </location>
</feature>
<dbReference type="Proteomes" id="UP000582837">
    <property type="component" value="Unassembled WGS sequence"/>
</dbReference>
<evidence type="ECO:0000313" key="4">
    <source>
        <dbReference type="Proteomes" id="UP000582837"/>
    </source>
</evidence>
<dbReference type="RefSeq" id="WP_170035328.1">
    <property type="nucleotide sequence ID" value="NZ_JABDTL010000001.1"/>
</dbReference>
<evidence type="ECO:0000313" key="3">
    <source>
        <dbReference type="EMBL" id="MBB6071880.1"/>
    </source>
</evidence>
<reference evidence="3 4" key="1">
    <citation type="submission" date="2020-08" db="EMBL/GenBank/DDBJ databases">
        <title>Genomic Encyclopedia of Type Strains, Phase IV (KMG-IV): sequencing the most valuable type-strain genomes for metagenomic binning, comparative biology and taxonomic classification.</title>
        <authorList>
            <person name="Goeker M."/>
        </authorList>
    </citation>
    <scope>NUCLEOTIDE SEQUENCE [LARGE SCALE GENOMIC DNA]</scope>
    <source>
        <strain evidence="3 4">DSM 29007</strain>
    </source>
</reference>
<dbReference type="EMBL" id="JACHIA010000011">
    <property type="protein sequence ID" value="MBB6071880.1"/>
    <property type="molecule type" value="Genomic_DNA"/>
</dbReference>
<sequence>MATSLRRIILLLAMLAGSACTDRSPDPVRSAPLEHTRDIVAGAENVVDAVWFDSITAANGGFYAVDTTVVGVSEPWQIDSSIDAYVSQTQCRTAPRGATLSYDGGSGLMHFALPGPLVFVDYNRGVVNRPDGIFRRAIYETRQEVRAIDPAGHTWRFIGRFNALCRRFVVQTGPIRVETQVVVPQTPITGPRLVGGGGGYWGGGEECGTGVDEEEATYESGVYSPPPPSGCGSGSGGAPGGQPLAEDEWYAWYEGIRFRCHREDNNTGMNIVSCTVDN</sequence>
<feature type="signal peptide" evidence="2">
    <location>
        <begin position="1"/>
        <end position="21"/>
    </location>
</feature>
<evidence type="ECO:0000256" key="2">
    <source>
        <dbReference type="SAM" id="SignalP"/>
    </source>
</evidence>
<name>A0A841H1K0_9BACT</name>
<comment type="caution">
    <text evidence="3">The sequence shown here is derived from an EMBL/GenBank/DDBJ whole genome shotgun (WGS) entry which is preliminary data.</text>
</comment>
<accession>A0A841H1K0</accession>